<protein>
    <recommendedName>
        <fullName evidence="3">Flagellar protein FliT</fullName>
    </recommendedName>
</protein>
<evidence type="ECO:0008006" key="3">
    <source>
        <dbReference type="Google" id="ProtNLM"/>
    </source>
</evidence>
<organism evidence="1 2">
    <name type="scientific">Aquicella siphonis</name>
    <dbReference type="NCBI Taxonomy" id="254247"/>
    <lineage>
        <taxon>Bacteria</taxon>
        <taxon>Pseudomonadati</taxon>
        <taxon>Pseudomonadota</taxon>
        <taxon>Gammaproteobacteria</taxon>
        <taxon>Legionellales</taxon>
        <taxon>Coxiellaceae</taxon>
        <taxon>Aquicella</taxon>
    </lineage>
</organism>
<proteinExistence type="predicted"/>
<dbReference type="EMBL" id="LR699120">
    <property type="protein sequence ID" value="VVC77093.1"/>
    <property type="molecule type" value="Genomic_DNA"/>
</dbReference>
<accession>A0A5E4PLA2</accession>
<keyword evidence="2" id="KW-1185">Reference proteome</keyword>
<gene>
    <name evidence="1" type="ORF">AQUSIP_24200</name>
</gene>
<reference evidence="1 2" key="1">
    <citation type="submission" date="2019-08" db="EMBL/GenBank/DDBJ databases">
        <authorList>
            <person name="Guy L."/>
        </authorList>
    </citation>
    <scope>NUCLEOTIDE SEQUENCE [LARGE SCALE GENOMIC DNA]</scope>
    <source>
        <strain evidence="1 2">SGT-108</strain>
    </source>
</reference>
<sequence>MMEPCSRIISKLKVIDGLAHDLLTAISDRNLDHLEAMMTRRQEKIIELVAELASDLNNAMNHYQYLDQIRKQDAEIMHALKSENEKVKNALSQFHKVRKYSLS</sequence>
<evidence type="ECO:0000313" key="1">
    <source>
        <dbReference type="EMBL" id="VVC77093.1"/>
    </source>
</evidence>
<evidence type="ECO:0000313" key="2">
    <source>
        <dbReference type="Proteomes" id="UP000324194"/>
    </source>
</evidence>
<dbReference type="RefSeq" id="WP_148340490.1">
    <property type="nucleotide sequence ID" value="NZ_LR699120.1"/>
</dbReference>
<dbReference type="KEGG" id="asip:AQUSIP_24200"/>
<dbReference type="AlphaFoldDB" id="A0A5E4PLA2"/>
<dbReference type="Proteomes" id="UP000324194">
    <property type="component" value="Chromosome 2"/>
</dbReference>
<name>A0A5E4PLA2_9COXI</name>